<dbReference type="InterPro" id="IPR036237">
    <property type="entry name" value="Xyl_isomerase-like_sf"/>
</dbReference>
<dbReference type="InterPro" id="IPR050312">
    <property type="entry name" value="IolE/XylAMocC-like"/>
</dbReference>
<protein>
    <submittedName>
        <fullName evidence="2">Sugar phosphate isomerase</fullName>
    </submittedName>
</protein>
<evidence type="ECO:0000313" key="2">
    <source>
        <dbReference type="EMBL" id="OCT15161.1"/>
    </source>
</evidence>
<name>A0A1C1A3M5_9BACL</name>
<evidence type="ECO:0000259" key="1">
    <source>
        <dbReference type="Pfam" id="PF01261"/>
    </source>
</evidence>
<reference evidence="3" key="1">
    <citation type="submission" date="2016-05" db="EMBL/GenBank/DDBJ databases">
        <title>Paenibacillus oryzae. sp. nov., isolated from the rice root.</title>
        <authorList>
            <person name="Zhang J."/>
            <person name="Zhang X."/>
        </authorList>
    </citation>
    <scope>NUCLEOTIDE SEQUENCE [LARGE SCALE GENOMIC DNA]</scope>
    <source>
        <strain evidence="3">KCTC13222</strain>
    </source>
</reference>
<dbReference type="AlphaFoldDB" id="A0A1C1A3M5"/>
<accession>A0A1C1A3M5</accession>
<keyword evidence="2" id="KW-0413">Isomerase</keyword>
<feature type="domain" description="Xylose isomerase-like TIM barrel" evidence="1">
    <location>
        <begin position="25"/>
        <end position="251"/>
    </location>
</feature>
<dbReference type="EMBL" id="LYPC01000014">
    <property type="protein sequence ID" value="OCT15161.1"/>
    <property type="molecule type" value="Genomic_DNA"/>
</dbReference>
<proteinExistence type="predicted"/>
<dbReference type="PANTHER" id="PTHR12110:SF41">
    <property type="entry name" value="INOSOSE DEHYDRATASE"/>
    <property type="match status" value="1"/>
</dbReference>
<dbReference type="Gene3D" id="3.20.20.150">
    <property type="entry name" value="Divalent-metal-dependent TIM barrel enzymes"/>
    <property type="match status" value="1"/>
</dbReference>
<dbReference type="SUPFAM" id="SSF51658">
    <property type="entry name" value="Xylose isomerase-like"/>
    <property type="match status" value="1"/>
</dbReference>
<organism evidence="2 3">
    <name type="scientific">Paenibacillus pectinilyticus</name>
    <dbReference type="NCBI Taxonomy" id="512399"/>
    <lineage>
        <taxon>Bacteria</taxon>
        <taxon>Bacillati</taxon>
        <taxon>Bacillota</taxon>
        <taxon>Bacilli</taxon>
        <taxon>Bacillales</taxon>
        <taxon>Paenibacillaceae</taxon>
        <taxon>Paenibacillus</taxon>
    </lineage>
</organism>
<sequence>MRRMGIGLQLFTVREDLSKDFTGTLRRVAELGYEGVEFAGYGGMSAEALKDLLQELNLKAIGAHVSLAKMKADLNKEIEYLLAIDAPYLICPHIAAEDRQTPEAWQSLFAYLAEAGRHMKEKGLQFAYHNHAFEFEMKINDQYVFDALYASASPETLQVELDAGWVQFAGLDALQYIANYAGRLPLLHLKDFKGEVNGQINTVELGKGEIDLPSVIQAGSDAGVSWMIVEQDRCSNPPLESVATSYNWLKQNYLSKFQTEYQHKKESNLT</sequence>
<dbReference type="Pfam" id="PF01261">
    <property type="entry name" value="AP_endonuc_2"/>
    <property type="match status" value="1"/>
</dbReference>
<dbReference type="GO" id="GO:0016853">
    <property type="term" value="F:isomerase activity"/>
    <property type="evidence" value="ECO:0007669"/>
    <property type="project" value="UniProtKB-KW"/>
</dbReference>
<dbReference type="InterPro" id="IPR013022">
    <property type="entry name" value="Xyl_isomerase-like_TIM-brl"/>
</dbReference>
<comment type="caution">
    <text evidence="2">The sequence shown here is derived from an EMBL/GenBank/DDBJ whole genome shotgun (WGS) entry which is preliminary data.</text>
</comment>
<keyword evidence="3" id="KW-1185">Reference proteome</keyword>
<dbReference type="OrthoDB" id="9798407at2"/>
<gene>
    <name evidence="2" type="ORF">A8709_13730</name>
</gene>
<evidence type="ECO:0000313" key="3">
    <source>
        <dbReference type="Proteomes" id="UP000093309"/>
    </source>
</evidence>
<dbReference type="PANTHER" id="PTHR12110">
    <property type="entry name" value="HYDROXYPYRUVATE ISOMERASE"/>
    <property type="match status" value="1"/>
</dbReference>
<dbReference type="RefSeq" id="WP_065852071.1">
    <property type="nucleotide sequence ID" value="NZ_LYPC01000014.1"/>
</dbReference>
<dbReference type="STRING" id="512399.A8709_13730"/>
<dbReference type="Proteomes" id="UP000093309">
    <property type="component" value="Unassembled WGS sequence"/>
</dbReference>